<dbReference type="SMART" id="SM00487">
    <property type="entry name" value="DEXDc"/>
    <property type="match status" value="1"/>
</dbReference>
<evidence type="ECO:0000313" key="8">
    <source>
        <dbReference type="EMBL" id="SCU81886.1"/>
    </source>
</evidence>
<gene>
    <name evidence="8" type="ORF">LAMI_0B08086G</name>
</gene>
<evidence type="ECO:0000256" key="1">
    <source>
        <dbReference type="ARBA" id="ARBA00007913"/>
    </source>
</evidence>
<keyword evidence="9" id="KW-1185">Reference proteome</keyword>
<accession>A0A1G4IY71</accession>
<protein>
    <submittedName>
        <fullName evidence="8">LAMI_0B08086g1_1</fullName>
    </submittedName>
</protein>
<dbReference type="InterPro" id="IPR047187">
    <property type="entry name" value="SF1_C_Upf1"/>
</dbReference>
<comment type="catalytic activity">
    <reaction evidence="6">
        <text>ATP + H2O = ADP + phosphate + H(+)</text>
        <dbReference type="Rhea" id="RHEA:13065"/>
        <dbReference type="ChEBI" id="CHEBI:15377"/>
        <dbReference type="ChEBI" id="CHEBI:15378"/>
        <dbReference type="ChEBI" id="CHEBI:30616"/>
        <dbReference type="ChEBI" id="CHEBI:43474"/>
        <dbReference type="ChEBI" id="CHEBI:456216"/>
        <dbReference type="EC" id="3.6.4.12"/>
    </reaction>
    <physiologicalReaction direction="left-to-right" evidence="6">
        <dbReference type="Rhea" id="RHEA:13066"/>
    </physiologicalReaction>
</comment>
<dbReference type="OrthoDB" id="6513042at2759"/>
<dbReference type="CDD" id="cd18808">
    <property type="entry name" value="SF1_C_Upf1"/>
    <property type="match status" value="1"/>
</dbReference>
<dbReference type="InterPro" id="IPR003593">
    <property type="entry name" value="AAA+_ATPase"/>
</dbReference>
<evidence type="ECO:0000256" key="4">
    <source>
        <dbReference type="ARBA" id="ARBA00022806"/>
    </source>
</evidence>
<evidence type="ECO:0000256" key="6">
    <source>
        <dbReference type="ARBA" id="ARBA00048432"/>
    </source>
</evidence>
<dbReference type="Pfam" id="PF13087">
    <property type="entry name" value="AAA_12"/>
    <property type="match status" value="1"/>
</dbReference>
<evidence type="ECO:0000259" key="7">
    <source>
        <dbReference type="PROSITE" id="PS51192"/>
    </source>
</evidence>
<dbReference type="EMBL" id="LT598464">
    <property type="protein sequence ID" value="SCU81886.1"/>
    <property type="molecule type" value="Genomic_DNA"/>
</dbReference>
<dbReference type="GO" id="GO:0005524">
    <property type="term" value="F:ATP binding"/>
    <property type="evidence" value="ECO:0007669"/>
    <property type="project" value="UniProtKB-KW"/>
</dbReference>
<evidence type="ECO:0000313" key="9">
    <source>
        <dbReference type="Proteomes" id="UP000191024"/>
    </source>
</evidence>
<reference evidence="8 9" key="1">
    <citation type="submission" date="2016-03" db="EMBL/GenBank/DDBJ databases">
        <authorList>
            <person name="Devillers H."/>
        </authorList>
    </citation>
    <scope>NUCLEOTIDE SEQUENCE [LARGE SCALE GENOMIC DNA]</scope>
    <source>
        <strain evidence="8">CBS 11717</strain>
    </source>
</reference>
<dbReference type="GO" id="GO:0043139">
    <property type="term" value="F:5'-3' DNA helicase activity"/>
    <property type="evidence" value="ECO:0007669"/>
    <property type="project" value="TreeGrafter"/>
</dbReference>
<dbReference type="InterPro" id="IPR041679">
    <property type="entry name" value="DNA2/NAM7-like_C"/>
</dbReference>
<keyword evidence="4" id="KW-0347">Helicase</keyword>
<comment type="similarity">
    <text evidence="1">Belongs to the DNA2/NAM7 helicase family.</text>
</comment>
<dbReference type="SMART" id="SM00382">
    <property type="entry name" value="AAA"/>
    <property type="match status" value="1"/>
</dbReference>
<dbReference type="Pfam" id="PF13086">
    <property type="entry name" value="AAA_11"/>
    <property type="match status" value="2"/>
</dbReference>
<dbReference type="PANTHER" id="PTHR43788">
    <property type="entry name" value="DNA2/NAM7 HELICASE FAMILY MEMBER"/>
    <property type="match status" value="1"/>
</dbReference>
<name>A0A1G4IY71_9SACH</name>
<dbReference type="PANTHER" id="PTHR43788:SF13">
    <property type="entry name" value="REGULATOR OF NONSENSE TRANSCRIPTS 1"/>
    <property type="match status" value="1"/>
</dbReference>
<dbReference type="SUPFAM" id="SSF52540">
    <property type="entry name" value="P-loop containing nucleoside triphosphate hydrolases"/>
    <property type="match status" value="1"/>
</dbReference>
<dbReference type="AlphaFoldDB" id="A0A1G4IY71"/>
<keyword evidence="3" id="KW-0378">Hydrolase</keyword>
<sequence length="731" mass="82113">MDVLWSGTACLKSCNCEFFEPRAMFEKVSQPSLSLGEDGDVGEAKRTETIGTLETSETSQVSEALAALEAFKTLEAWEQEGKEVSFKPAGRHFQSVTHHRCYFTQALFHEQVKAQSPFLDPKQVTRFDGINVQVRFDVNDDKVRALPCKPYVISPFALCQVVFLATPKNSCVCAAKVDSFKTKGRTVTLNLTAYSWFPLKTLVSQTDGLKVLICGAQTRRMLDALLNVQNSRLQTVVMCKQPLHHKPGRAQFECSTATLNKHQRHAVAHSLSNKITILKGPPGTGKTTVIVEMIAQLLQEKSKLPILCVAPSNVAIDNIAKKLLADKSPIAKRDLLRVVSISKEPHYWHGHVLEDICLHLKMYEHLTDMPKRSFEDLIAGRYSKISPADFKAFQTQRRLIEEKIIRKAKVILTTNVAAGAPLLKCLRSFPVVIMDESTQATEPSALVPLTLPNVRKVILLGDERQLSCANSIPGLTLSFFERLITNRVSRANLMLRVQYRMHPQISEFPRTAIYNGQLTDGCTAEDRKHPQIKHPLFFLQCARTVEQLGALNQADHKSIQNPGEARVVRELVRNLLLEKQFSHSQIAVITPYAAQRELVAKLLKSDPVINPRIREPALEMDIEDVIGSGLEREHNSVSNTLININNVYVSSIDAFQGHERDVIIFSSVRNNSEASLGFLTDRRRLNVALTRARRALAVVGDKETLKNSKIWRKFLKHLQERDLIFEKVSSL</sequence>
<dbReference type="PROSITE" id="PS51192">
    <property type="entry name" value="HELICASE_ATP_BIND_1"/>
    <property type="match status" value="1"/>
</dbReference>
<dbReference type="GO" id="GO:0016787">
    <property type="term" value="F:hydrolase activity"/>
    <property type="evidence" value="ECO:0007669"/>
    <property type="project" value="UniProtKB-KW"/>
</dbReference>
<proteinExistence type="inferred from homology"/>
<organism evidence="8 9">
    <name type="scientific">Lachancea mirantina</name>
    <dbReference type="NCBI Taxonomy" id="1230905"/>
    <lineage>
        <taxon>Eukaryota</taxon>
        <taxon>Fungi</taxon>
        <taxon>Dikarya</taxon>
        <taxon>Ascomycota</taxon>
        <taxon>Saccharomycotina</taxon>
        <taxon>Saccharomycetes</taxon>
        <taxon>Saccharomycetales</taxon>
        <taxon>Saccharomycetaceae</taxon>
        <taxon>Lachancea</taxon>
    </lineage>
</organism>
<dbReference type="InterPro" id="IPR050534">
    <property type="entry name" value="Coronavir_polyprotein_1ab"/>
</dbReference>
<dbReference type="InterPro" id="IPR027417">
    <property type="entry name" value="P-loop_NTPase"/>
</dbReference>
<dbReference type="STRING" id="1230905.A0A1G4IY71"/>
<keyword evidence="2" id="KW-0547">Nucleotide-binding</keyword>
<evidence type="ECO:0000256" key="5">
    <source>
        <dbReference type="ARBA" id="ARBA00022840"/>
    </source>
</evidence>
<evidence type="ECO:0000256" key="2">
    <source>
        <dbReference type="ARBA" id="ARBA00022741"/>
    </source>
</evidence>
<keyword evidence="5" id="KW-0067">ATP-binding</keyword>
<dbReference type="Gene3D" id="3.40.50.300">
    <property type="entry name" value="P-loop containing nucleotide triphosphate hydrolases"/>
    <property type="match status" value="2"/>
</dbReference>
<dbReference type="InterPro" id="IPR014001">
    <property type="entry name" value="Helicase_ATP-bd"/>
</dbReference>
<dbReference type="Proteomes" id="UP000191024">
    <property type="component" value="Chromosome B"/>
</dbReference>
<feature type="domain" description="Helicase ATP-binding" evidence="7">
    <location>
        <begin position="267"/>
        <end position="460"/>
    </location>
</feature>
<evidence type="ECO:0000256" key="3">
    <source>
        <dbReference type="ARBA" id="ARBA00022801"/>
    </source>
</evidence>
<dbReference type="InterPro" id="IPR041677">
    <property type="entry name" value="DNA2/NAM7_AAA_11"/>
</dbReference>